<evidence type="ECO:0000313" key="3">
    <source>
        <dbReference type="Proteomes" id="UP000054566"/>
    </source>
</evidence>
<dbReference type="Proteomes" id="UP000054566">
    <property type="component" value="Unassembled WGS sequence"/>
</dbReference>
<dbReference type="OrthoDB" id="8061355at2759"/>
<accession>A0A0L0CYY5</accession>
<evidence type="ECO:0000313" key="2">
    <source>
        <dbReference type="EMBL" id="KNC36609.1"/>
    </source>
</evidence>
<dbReference type="EMBL" id="GG664196">
    <property type="protein sequence ID" value="KNC36609.1"/>
    <property type="molecule type" value="Genomic_DNA"/>
</dbReference>
<proteinExistence type="predicted"/>
<reference evidence="3" key="2">
    <citation type="submission" date="2015-07" db="EMBL/GenBank/DDBJ databases">
        <title>The genome sequence of Plasmodium falciparum RAJ116.</title>
        <authorList>
            <consortium name="The Broad Institute Genome Sequencing Platform"/>
            <person name="Volkman S.K."/>
            <person name="Neafsey D.E."/>
            <person name="Dash A.P."/>
            <person name="Chitnis C.E."/>
            <person name="Hartl D.L."/>
            <person name="Young S.K."/>
            <person name="Kodira C.D."/>
            <person name="Zeng Q."/>
            <person name="Koehrsen M."/>
            <person name="Godfrey P."/>
            <person name="Alvarado L."/>
            <person name="Berlin A."/>
            <person name="Borenstein D."/>
            <person name="Chen Z."/>
            <person name="Engels R."/>
            <person name="Freedman E."/>
            <person name="Gellesch M."/>
            <person name="Goldberg J."/>
            <person name="Griggs A."/>
            <person name="Gujja S."/>
            <person name="Heiman D."/>
            <person name="Hepburn T."/>
            <person name="Howarth C."/>
            <person name="Jen D."/>
            <person name="Larson L."/>
            <person name="Lewis B."/>
            <person name="Mehta T."/>
            <person name="Park D."/>
            <person name="Pearson M."/>
            <person name="Roberts A."/>
            <person name="Saif S."/>
            <person name="Shea T."/>
            <person name="Shenoy N."/>
            <person name="Sisk P."/>
            <person name="Stolte C."/>
            <person name="Sykes S."/>
            <person name="Walk T."/>
            <person name="White J."/>
            <person name="Yandava C."/>
            <person name="Wirth D.F."/>
            <person name="Nusbaum C."/>
            <person name="Birren B."/>
        </authorList>
    </citation>
    <scope>NUCLEOTIDE SEQUENCE [LARGE SCALE GENOMIC DNA]</scope>
    <source>
        <strain evidence="3">RAJ116</strain>
    </source>
</reference>
<name>A0A0L0CYY5_PLAFA</name>
<dbReference type="SUPFAM" id="SSF52540">
    <property type="entry name" value="P-loop containing nucleoside triphosphate hydrolases"/>
    <property type="match status" value="1"/>
</dbReference>
<feature type="transmembrane region" description="Helical" evidence="1">
    <location>
        <begin position="61"/>
        <end position="80"/>
    </location>
</feature>
<reference evidence="3" key="1">
    <citation type="submission" date="2015-07" db="EMBL/GenBank/DDBJ databases">
        <title>Annotation of Plasmodium falciparum RAJ116.</title>
        <authorList>
            <consortium name="The Broad Institute Genome Sequencing Platform"/>
            <person name="Volkman S.K."/>
            <person name="Neafsey D.E."/>
            <person name="Dash A.P."/>
            <person name="Chitnis C.E."/>
            <person name="Hartl D.L."/>
            <person name="Young S.K."/>
            <person name="Zeng Q."/>
            <person name="Koehrsen M."/>
            <person name="Alvarado L."/>
            <person name="Berlin A."/>
            <person name="Borenstein D."/>
            <person name="Chapman S.B."/>
            <person name="Chen Z."/>
            <person name="Engels R."/>
            <person name="Freedman E."/>
            <person name="Gellesch M."/>
            <person name="Goldberg J."/>
            <person name="Griggs A."/>
            <person name="Gujja S."/>
            <person name="Heilman E.R."/>
            <person name="Heiman D.I."/>
            <person name="Howarth C."/>
            <person name="Jen D."/>
            <person name="Larson L."/>
            <person name="Mehta T."/>
            <person name="Neiman D."/>
            <person name="Park D."/>
            <person name="Pearson M."/>
            <person name="Roberts A."/>
            <person name="Saif S."/>
            <person name="Shea T."/>
            <person name="Shenoy N."/>
            <person name="Sisk P."/>
            <person name="Stolte C."/>
            <person name="Sykes S."/>
            <person name="Walk T."/>
            <person name="White J."/>
            <person name="Yandava C."/>
            <person name="Haas B."/>
            <person name="Henn M.R."/>
            <person name="Nusbaum C."/>
            <person name="Birren B."/>
        </authorList>
    </citation>
    <scope>NUCLEOTIDE SEQUENCE [LARGE SCALE GENOMIC DNA]</scope>
    <source>
        <strain evidence="3">RAJ116</strain>
    </source>
</reference>
<keyword evidence="1" id="KW-0812">Transmembrane</keyword>
<protein>
    <submittedName>
        <fullName evidence="2">Uncharacterized protein</fullName>
    </submittedName>
</protein>
<gene>
    <name evidence="2" type="ORF">PFLG_01871</name>
</gene>
<dbReference type="InterPro" id="IPR027417">
    <property type="entry name" value="P-loop_NTPase"/>
</dbReference>
<sequence>MKHIDEDIMYEDMSNSNNFVIFGCFKKVYNQLSGDNNLNISDGIQSVCEDSNSFFNTSGDFVFLLINCIIYLSIVFYKLLQIIPSKERTDKKNESEKTNYEEIILNNSYNVGVQRKKEQKKNRYTFFLKNFYLSNKEYKQPKENYEKNRNPFFYFIQKLFNLKRGNNVDENNTTMGIYKYGEKVDSNNYISEDEININNQLNSEGYLKNDIYMNELNDNYNNDFDDNTVDIEMQISEKSNIKEKMLYKETEIDKYYKGQSDDDNDEEKNFNKISQKYILKNLNIKMRPYKIYTFSSIFNNDLNILYFFKYFFCNNKDNLKGSLQTIAYGQNYEINNKFINKKNQNEHISEKIQKMNERDYKIELIPTMSIYEHFKIILTFKNIELTNVELKYIINLLMLIVNLKCDIHINCNQLSGGMKKKVELMINLLRDDKIIFLYKLNDNIDFCSQIYINIILKNILLYNCEEDEHKDEYKDVYKDKYKDEYKDEYKDKYKDEYKDEYKDTYKDYEGYKYYEDRVYEQDIQLYKGEGIYTNDENQFDDYIDKYSLYDLRGKEDRKQLRENMLKGRHGKNNYKFDESNDISYTSNDVLKGDDDMLSLRRNTKESKRNKNKINKKKKKENELILETYDIEKTNMNQLGSNLSNSNYLECNISSNMNSVNEPIIHSFIKENILKIKFGIENFVIYTHIYTDILYYDYLYLFNKNKITYKNYTTNIKNNFKKFYSFQIKLKGIRDSKIIDYVHMFFSINKHAFARFEKVIKKMDDKNSKKPKKKKKKLISPEDMPSNSIILFLENNVKRNVLNVHNLYYIFKTMKKKKYNSKKKKGNLISLCKFHKILLNLMIDKYSYLHSYLSRNKYISIFHLFKFAICEVAYQNIQKFIIKYKGIKKVYSEITSMNNYKWTRDLSLTTKISRLNR</sequence>
<evidence type="ECO:0000256" key="1">
    <source>
        <dbReference type="SAM" id="Phobius"/>
    </source>
</evidence>
<dbReference type="PROSITE" id="PS51257">
    <property type="entry name" value="PROKAR_LIPOPROTEIN"/>
    <property type="match status" value="1"/>
</dbReference>
<keyword evidence="1" id="KW-0472">Membrane</keyword>
<keyword evidence="1" id="KW-1133">Transmembrane helix</keyword>
<dbReference type="AlphaFoldDB" id="A0A0L0CYY5"/>
<organism evidence="2 3">
    <name type="scientific">Plasmodium falciparum RAJ116</name>
    <dbReference type="NCBI Taxonomy" id="580058"/>
    <lineage>
        <taxon>Eukaryota</taxon>
        <taxon>Sar</taxon>
        <taxon>Alveolata</taxon>
        <taxon>Apicomplexa</taxon>
        <taxon>Aconoidasida</taxon>
        <taxon>Haemosporida</taxon>
        <taxon>Plasmodiidae</taxon>
        <taxon>Plasmodium</taxon>
        <taxon>Plasmodium (Laverania)</taxon>
    </lineage>
</organism>